<protein>
    <submittedName>
        <fullName evidence="1">ORF58b</fullName>
    </submittedName>
</protein>
<name>A4QM54_PINKO</name>
<dbReference type="EMBL" id="AY228468">
    <property type="protein sequence ID" value="ABP35391.1"/>
    <property type="molecule type" value="Genomic_DNA"/>
</dbReference>
<keyword evidence="1" id="KW-0150">Chloroplast</keyword>
<dbReference type="AlphaFoldDB" id="A4QM54"/>
<sequence>MKICLNAIFSFVSPVSVNTCERGKGSILDPFLLFIPSMFCSSPCRKGINKSIKFREAS</sequence>
<keyword evidence="1" id="KW-0934">Plastid</keyword>
<organism evidence="1">
    <name type="scientific">Pinus koraiensis</name>
    <name type="common">Korean pine</name>
    <dbReference type="NCBI Taxonomy" id="88728"/>
    <lineage>
        <taxon>Eukaryota</taxon>
        <taxon>Viridiplantae</taxon>
        <taxon>Streptophyta</taxon>
        <taxon>Embryophyta</taxon>
        <taxon>Tracheophyta</taxon>
        <taxon>Spermatophyta</taxon>
        <taxon>Pinopsida</taxon>
        <taxon>Pinidae</taxon>
        <taxon>Conifers I</taxon>
        <taxon>Pinales</taxon>
        <taxon>Pinaceae</taxon>
        <taxon>Pinus</taxon>
        <taxon>Pinus subgen. Strobus</taxon>
    </lineage>
</organism>
<proteinExistence type="predicted"/>
<accession>A4QM54</accession>
<geneLocation type="chloroplast" evidence="1"/>
<evidence type="ECO:0000313" key="1">
    <source>
        <dbReference type="EMBL" id="ABP35391.1"/>
    </source>
</evidence>
<reference evidence="1" key="1">
    <citation type="submission" date="2007-04" db="EMBL/GenBank/DDBJ databases">
        <authorList>
            <person name="Noh E.W."/>
            <person name="Lee J.S."/>
            <person name="Choi Y.I."/>
            <person name="Han M.S."/>
            <person name="Yi Y.S."/>
            <person name="Han S.U."/>
        </authorList>
    </citation>
    <scope>NUCLEOTIDE SEQUENCE</scope>
</reference>